<evidence type="ECO:0000313" key="4">
    <source>
        <dbReference type="Proteomes" id="UP001224812"/>
    </source>
</evidence>
<keyword evidence="4" id="KW-1185">Reference proteome</keyword>
<evidence type="ECO:0000313" key="3">
    <source>
        <dbReference type="Proteomes" id="UP000198883"/>
    </source>
</evidence>
<reference evidence="1 4" key="3">
    <citation type="journal article" date="2023" name="Front. Microbiol.">
        <title>Phylogeography and host specificity of Pasteurellaceae pathogenic to sea-farmed fish in the north-east Atlantic.</title>
        <authorList>
            <person name="Gulla S."/>
            <person name="Colquhoun D.J."/>
            <person name="Olsen A.B."/>
            <person name="Spilsberg B."/>
            <person name="Lagesen K."/>
            <person name="Aakesson C.P."/>
            <person name="Strom S."/>
            <person name="Manji F."/>
            <person name="Birkbeck T.H."/>
            <person name="Nilsen H.K."/>
        </authorList>
    </citation>
    <scope>NUCLEOTIDE SEQUENCE [LARGE SCALE GENOMIC DNA]</scope>
    <source>
        <strain evidence="1 4">VIO11850</strain>
    </source>
</reference>
<evidence type="ECO:0000313" key="2">
    <source>
        <dbReference type="EMBL" id="SEL88688.1"/>
    </source>
</evidence>
<dbReference type="RefSeq" id="WP_090919258.1">
    <property type="nucleotide sequence ID" value="NZ_CP016180.1"/>
</dbReference>
<dbReference type="Proteomes" id="UP000198883">
    <property type="component" value="Unassembled WGS sequence"/>
</dbReference>
<accession>A0A1H7TW32</accession>
<dbReference type="EMBL" id="FOBN01000001">
    <property type="protein sequence ID" value="SEL88688.1"/>
    <property type="molecule type" value="Genomic_DNA"/>
</dbReference>
<name>A0A1H7TW32_9PAST</name>
<reference evidence="3" key="1">
    <citation type="submission" date="2016-10" db="EMBL/GenBank/DDBJ databases">
        <authorList>
            <person name="Varghese N."/>
            <person name="Submissions S."/>
        </authorList>
    </citation>
    <scope>NUCLEOTIDE SEQUENCE [LARGE SCALE GENOMIC DNA]</scope>
    <source>
        <strain evidence="3">DSM 24204</strain>
    </source>
</reference>
<dbReference type="OrthoDB" id="6659460at2"/>
<evidence type="ECO:0000313" key="1">
    <source>
        <dbReference type="EMBL" id="MDP8084619.1"/>
    </source>
</evidence>
<organism evidence="2 3">
    <name type="scientific">Phocoenobacter skyensis</name>
    <dbReference type="NCBI Taxonomy" id="97481"/>
    <lineage>
        <taxon>Bacteria</taxon>
        <taxon>Pseudomonadati</taxon>
        <taxon>Pseudomonadota</taxon>
        <taxon>Gammaproteobacteria</taxon>
        <taxon>Pasteurellales</taxon>
        <taxon>Pasteurellaceae</taxon>
        <taxon>Phocoenobacter</taxon>
    </lineage>
</organism>
<dbReference type="STRING" id="97481.SAMN05444853_10132"/>
<dbReference type="AlphaFoldDB" id="A0A1H7TW32"/>
<evidence type="ECO:0008006" key="5">
    <source>
        <dbReference type="Google" id="ProtNLM"/>
    </source>
</evidence>
<gene>
    <name evidence="1" type="ORF">QJT92_01550</name>
    <name evidence="2" type="ORF">SAMN05444853_10132</name>
</gene>
<sequence length="124" mass="14852">MKYLYELKNNFENKKAFDLYYALKEILKEKRMSFNEIIFEFSQGLSVISGAYTILLDEDWDTPSDYGTVEIYIGETSTILDIETYVLLVESVCENYLNYHPEDKERIDKYIDKINERYAEFFDK</sequence>
<dbReference type="Proteomes" id="UP001224812">
    <property type="component" value="Unassembled WGS sequence"/>
</dbReference>
<reference evidence="2" key="2">
    <citation type="submission" date="2016-10" db="EMBL/GenBank/DDBJ databases">
        <authorList>
            <person name="de Groot N.N."/>
        </authorList>
    </citation>
    <scope>NUCLEOTIDE SEQUENCE [LARGE SCALE GENOMIC DNA]</scope>
    <source>
        <strain evidence="2">DSM 24204</strain>
    </source>
</reference>
<proteinExistence type="predicted"/>
<dbReference type="GeneID" id="83544821"/>
<dbReference type="EMBL" id="JASAVS010000002">
    <property type="protein sequence ID" value="MDP8084619.1"/>
    <property type="molecule type" value="Genomic_DNA"/>
</dbReference>
<protein>
    <recommendedName>
        <fullName evidence="5">CDI immunity protein domain-containing protein</fullName>
    </recommendedName>
</protein>